<organism evidence="1 2">
    <name type="scientific">SAR324 cluster bacterium</name>
    <dbReference type="NCBI Taxonomy" id="2024889"/>
    <lineage>
        <taxon>Bacteria</taxon>
        <taxon>Deltaproteobacteria</taxon>
        <taxon>SAR324 cluster</taxon>
    </lineage>
</organism>
<dbReference type="InterPro" id="IPR011990">
    <property type="entry name" value="TPR-like_helical_dom_sf"/>
</dbReference>
<evidence type="ECO:0000313" key="1">
    <source>
        <dbReference type="EMBL" id="PCI29259.1"/>
    </source>
</evidence>
<sequence>IRAIIDEANTQFQIIVGGIDENFIISLTPDHFNGLENLGNALYALAMCAENEDKISLLEQASEKIERILRIKPDYQKAYQLLAVIFINFVTQSEEGQKIIHLERLIEHYKSAQKNGVQTFEIYSGWAYALILLSYLKENPEKSTILFEALEKAQKANQLQAGAGDYNIACVYSLLNEKEKALNHLKAAIKFQSEYQERAKDDDDLKNLKDTPEFHKLMA</sequence>
<dbReference type="SUPFAM" id="SSF48452">
    <property type="entry name" value="TPR-like"/>
    <property type="match status" value="1"/>
</dbReference>
<evidence type="ECO:0008006" key="3">
    <source>
        <dbReference type="Google" id="ProtNLM"/>
    </source>
</evidence>
<dbReference type="Proteomes" id="UP000218113">
    <property type="component" value="Unassembled WGS sequence"/>
</dbReference>
<comment type="caution">
    <text evidence="1">The sequence shown here is derived from an EMBL/GenBank/DDBJ whole genome shotgun (WGS) entry which is preliminary data.</text>
</comment>
<feature type="non-terminal residue" evidence="1">
    <location>
        <position position="1"/>
    </location>
</feature>
<dbReference type="AlphaFoldDB" id="A0A2A4T7I9"/>
<reference evidence="2" key="1">
    <citation type="submission" date="2017-08" db="EMBL/GenBank/DDBJ databases">
        <title>A dynamic microbial community with high functional redundancy inhabits the cold, oxic subseafloor aquifer.</title>
        <authorList>
            <person name="Tully B.J."/>
            <person name="Wheat C.G."/>
            <person name="Glazer B.T."/>
            <person name="Huber J.A."/>
        </authorList>
    </citation>
    <scope>NUCLEOTIDE SEQUENCE [LARGE SCALE GENOMIC DNA]</scope>
</reference>
<proteinExistence type="predicted"/>
<protein>
    <recommendedName>
        <fullName evidence="3">MalT-like TPR region domain-containing protein</fullName>
    </recommendedName>
</protein>
<dbReference type="NCBIfam" id="NF047558">
    <property type="entry name" value="TPR_END_plus"/>
    <property type="match status" value="1"/>
</dbReference>
<gene>
    <name evidence="1" type="ORF">COB67_04560</name>
</gene>
<evidence type="ECO:0000313" key="2">
    <source>
        <dbReference type="Proteomes" id="UP000218113"/>
    </source>
</evidence>
<name>A0A2A4T7I9_9DELT</name>
<accession>A0A2A4T7I9</accession>
<dbReference type="Gene3D" id="1.25.40.10">
    <property type="entry name" value="Tetratricopeptide repeat domain"/>
    <property type="match status" value="1"/>
</dbReference>
<dbReference type="EMBL" id="NVSR01000017">
    <property type="protein sequence ID" value="PCI29259.1"/>
    <property type="molecule type" value="Genomic_DNA"/>
</dbReference>